<feature type="domain" description="AB hydrolase-1" evidence="1">
    <location>
        <begin position="41"/>
        <end position="333"/>
    </location>
</feature>
<keyword evidence="2" id="KW-0378">Hydrolase</keyword>
<sequence>MQTTSYIIPPSDDYPFYITANRYYTLQWEERSQTDSSALTLIILHSTSFHKEIWEPTLTDFIRLTTKAEDTSISEDQSYKRCRTVNVRDIWAIECPNHGASAQLNLRVKSEPDSGNFSCSKYAEAVHRFLSVPPHHPDGPKVDFRKRTLVGVGHSLGANAILLLQSIKPYFDFSFLVIVEPLVTALGLEHLEPLRERLIRRAQKRDLVWESREKATLALSRSAKWDPRVVDVFVQHGLYEEPKLNGYTLYCSPKQEIAMYEDIDGPTKPVEVIQNICHRTPIHLLLGEYADFVPAHLHQALIDPSSGRHFASVTTMKNSGHLIPQQKPTELAKWLLDVLLKQTAQSTAPPAGSPRHRL</sequence>
<gene>
    <name evidence="2" type="ORF">CPB83DRAFT_787505</name>
</gene>
<dbReference type="Gene3D" id="3.40.50.1820">
    <property type="entry name" value="alpha/beta hydrolase"/>
    <property type="match status" value="1"/>
</dbReference>
<dbReference type="Pfam" id="PF12697">
    <property type="entry name" value="Abhydrolase_6"/>
    <property type="match status" value="1"/>
</dbReference>
<evidence type="ECO:0000313" key="3">
    <source>
        <dbReference type="Proteomes" id="UP000807306"/>
    </source>
</evidence>
<keyword evidence="3" id="KW-1185">Reference proteome</keyword>
<dbReference type="SUPFAM" id="SSF53474">
    <property type="entry name" value="alpha/beta-Hydrolases"/>
    <property type="match status" value="1"/>
</dbReference>
<organism evidence="2 3">
    <name type="scientific">Crepidotus variabilis</name>
    <dbReference type="NCBI Taxonomy" id="179855"/>
    <lineage>
        <taxon>Eukaryota</taxon>
        <taxon>Fungi</taxon>
        <taxon>Dikarya</taxon>
        <taxon>Basidiomycota</taxon>
        <taxon>Agaricomycotina</taxon>
        <taxon>Agaricomycetes</taxon>
        <taxon>Agaricomycetidae</taxon>
        <taxon>Agaricales</taxon>
        <taxon>Agaricineae</taxon>
        <taxon>Crepidotaceae</taxon>
        <taxon>Crepidotus</taxon>
    </lineage>
</organism>
<dbReference type="Proteomes" id="UP000807306">
    <property type="component" value="Unassembled WGS sequence"/>
</dbReference>
<dbReference type="GO" id="GO:0016787">
    <property type="term" value="F:hydrolase activity"/>
    <property type="evidence" value="ECO:0007669"/>
    <property type="project" value="UniProtKB-KW"/>
</dbReference>
<proteinExistence type="predicted"/>
<dbReference type="AlphaFoldDB" id="A0A9P6EL99"/>
<dbReference type="InterPro" id="IPR029058">
    <property type="entry name" value="AB_hydrolase_fold"/>
</dbReference>
<reference evidence="2" key="1">
    <citation type="submission" date="2020-11" db="EMBL/GenBank/DDBJ databases">
        <authorList>
            <consortium name="DOE Joint Genome Institute"/>
            <person name="Ahrendt S."/>
            <person name="Riley R."/>
            <person name="Andreopoulos W."/>
            <person name="Labutti K."/>
            <person name="Pangilinan J."/>
            <person name="Ruiz-Duenas F.J."/>
            <person name="Barrasa J.M."/>
            <person name="Sanchez-Garcia M."/>
            <person name="Camarero S."/>
            <person name="Miyauchi S."/>
            <person name="Serrano A."/>
            <person name="Linde D."/>
            <person name="Babiker R."/>
            <person name="Drula E."/>
            <person name="Ayuso-Fernandez I."/>
            <person name="Pacheco R."/>
            <person name="Padilla G."/>
            <person name="Ferreira P."/>
            <person name="Barriuso J."/>
            <person name="Kellner H."/>
            <person name="Castanera R."/>
            <person name="Alfaro M."/>
            <person name="Ramirez L."/>
            <person name="Pisabarro A.G."/>
            <person name="Kuo A."/>
            <person name="Tritt A."/>
            <person name="Lipzen A."/>
            <person name="He G."/>
            <person name="Yan M."/>
            <person name="Ng V."/>
            <person name="Cullen D."/>
            <person name="Martin F."/>
            <person name="Rosso M.-N."/>
            <person name="Henrissat B."/>
            <person name="Hibbett D."/>
            <person name="Martinez A.T."/>
            <person name="Grigoriev I.V."/>
        </authorList>
    </citation>
    <scope>NUCLEOTIDE SEQUENCE</scope>
    <source>
        <strain evidence="2">CBS 506.95</strain>
    </source>
</reference>
<evidence type="ECO:0000259" key="1">
    <source>
        <dbReference type="Pfam" id="PF12697"/>
    </source>
</evidence>
<accession>A0A9P6EL99</accession>
<comment type="caution">
    <text evidence="2">The sequence shown here is derived from an EMBL/GenBank/DDBJ whole genome shotgun (WGS) entry which is preliminary data.</text>
</comment>
<dbReference type="OrthoDB" id="94039at2759"/>
<name>A0A9P6EL99_9AGAR</name>
<dbReference type="InterPro" id="IPR000073">
    <property type="entry name" value="AB_hydrolase_1"/>
</dbReference>
<evidence type="ECO:0000313" key="2">
    <source>
        <dbReference type="EMBL" id="KAF9530923.1"/>
    </source>
</evidence>
<dbReference type="EMBL" id="MU157837">
    <property type="protein sequence ID" value="KAF9530923.1"/>
    <property type="molecule type" value="Genomic_DNA"/>
</dbReference>
<protein>
    <submittedName>
        <fullName evidence="2">Alpha/Beta hydrolase protein</fullName>
    </submittedName>
</protein>